<dbReference type="EMBL" id="LVYD01000046">
    <property type="protein sequence ID" value="OQP63324.1"/>
    <property type="molecule type" value="Genomic_DNA"/>
</dbReference>
<proteinExistence type="predicted"/>
<comment type="caution">
    <text evidence="2">The sequence shown here is derived from an EMBL/GenBank/DDBJ whole genome shotgun (WGS) entry which is preliminary data.</text>
</comment>
<feature type="transmembrane region" description="Helical" evidence="1">
    <location>
        <begin position="88"/>
        <end position="107"/>
    </location>
</feature>
<sequence length="239" mass="27822">MMKSIVKKANSFISFDLPLEKAYIAKQFASFHKKSMEHSPEWSTTATRQKLIAEYWYTHVIVHFAVLFALPALVIIMISGGFTHLPQYLASFFVAGLLSFLVLYVALYRHYFTSFYLPQVETVKEEYERKVVEQLEKCRQAQLSNFALSLVFYVFYKTSGINGLQCNDHFARLQMKLFGVDQGSLKKSLELILGKKKGLTERKQTEIRHRFEEAYAFFEELLFPQGALILKELESKFQH</sequence>
<evidence type="ECO:0000313" key="3">
    <source>
        <dbReference type="Proteomes" id="UP000192796"/>
    </source>
</evidence>
<dbReference type="RefSeq" id="WP_081148046.1">
    <property type="nucleotide sequence ID" value="NZ_LVYD01000046.1"/>
</dbReference>
<dbReference type="STRING" id="1703345.A3860_25895"/>
<protein>
    <submittedName>
        <fullName evidence="2">Uncharacterized protein</fullName>
    </submittedName>
</protein>
<evidence type="ECO:0000313" key="2">
    <source>
        <dbReference type="EMBL" id="OQP63324.1"/>
    </source>
</evidence>
<feature type="transmembrane region" description="Helical" evidence="1">
    <location>
        <begin position="56"/>
        <end position="82"/>
    </location>
</feature>
<gene>
    <name evidence="2" type="ORF">A3860_25895</name>
</gene>
<organism evidence="2 3">
    <name type="scientific">Niastella vici</name>
    <dbReference type="NCBI Taxonomy" id="1703345"/>
    <lineage>
        <taxon>Bacteria</taxon>
        <taxon>Pseudomonadati</taxon>
        <taxon>Bacteroidota</taxon>
        <taxon>Chitinophagia</taxon>
        <taxon>Chitinophagales</taxon>
        <taxon>Chitinophagaceae</taxon>
        <taxon>Niastella</taxon>
    </lineage>
</organism>
<accession>A0A1V9FYB5</accession>
<keyword evidence="1" id="KW-0812">Transmembrane</keyword>
<evidence type="ECO:0000256" key="1">
    <source>
        <dbReference type="SAM" id="Phobius"/>
    </source>
</evidence>
<keyword evidence="1" id="KW-0472">Membrane</keyword>
<dbReference type="OrthoDB" id="652864at2"/>
<reference evidence="2 3" key="1">
    <citation type="submission" date="2016-03" db="EMBL/GenBank/DDBJ databases">
        <title>Niastella vici sp. nov., isolated from farmland soil.</title>
        <authorList>
            <person name="Chen L."/>
            <person name="Wang D."/>
            <person name="Yang S."/>
            <person name="Wang G."/>
        </authorList>
    </citation>
    <scope>NUCLEOTIDE SEQUENCE [LARGE SCALE GENOMIC DNA]</scope>
    <source>
        <strain evidence="2 3">DJ57</strain>
    </source>
</reference>
<dbReference type="Proteomes" id="UP000192796">
    <property type="component" value="Unassembled WGS sequence"/>
</dbReference>
<name>A0A1V9FYB5_9BACT</name>
<dbReference type="AlphaFoldDB" id="A0A1V9FYB5"/>
<keyword evidence="1" id="KW-1133">Transmembrane helix</keyword>
<keyword evidence="3" id="KW-1185">Reference proteome</keyword>